<name>A0A0E9QSR4_ANGAN</name>
<reference evidence="1" key="2">
    <citation type="journal article" date="2015" name="Fish Shellfish Immunol.">
        <title>Early steps in the European eel (Anguilla anguilla)-Vibrio vulnificus interaction in the gills: Role of the RtxA13 toxin.</title>
        <authorList>
            <person name="Callol A."/>
            <person name="Pajuelo D."/>
            <person name="Ebbesson L."/>
            <person name="Teles M."/>
            <person name="MacKenzie S."/>
            <person name="Amaro C."/>
        </authorList>
    </citation>
    <scope>NUCLEOTIDE SEQUENCE</scope>
</reference>
<reference evidence="1" key="1">
    <citation type="submission" date="2014-11" db="EMBL/GenBank/DDBJ databases">
        <authorList>
            <person name="Amaro Gonzalez C."/>
        </authorList>
    </citation>
    <scope>NUCLEOTIDE SEQUENCE</scope>
</reference>
<dbReference type="EMBL" id="GBXM01088718">
    <property type="protein sequence ID" value="JAH19859.1"/>
    <property type="molecule type" value="Transcribed_RNA"/>
</dbReference>
<proteinExistence type="predicted"/>
<sequence>MHESSHADMNFVLLDFYLPIPVCKFAPVAKIDRECWWTASP</sequence>
<evidence type="ECO:0000313" key="1">
    <source>
        <dbReference type="EMBL" id="JAH19859.1"/>
    </source>
</evidence>
<protein>
    <submittedName>
        <fullName evidence="1">Uncharacterized protein</fullName>
    </submittedName>
</protein>
<dbReference type="AlphaFoldDB" id="A0A0E9QSR4"/>
<accession>A0A0E9QSR4</accession>
<organism evidence="1">
    <name type="scientific">Anguilla anguilla</name>
    <name type="common">European freshwater eel</name>
    <name type="synonym">Muraena anguilla</name>
    <dbReference type="NCBI Taxonomy" id="7936"/>
    <lineage>
        <taxon>Eukaryota</taxon>
        <taxon>Metazoa</taxon>
        <taxon>Chordata</taxon>
        <taxon>Craniata</taxon>
        <taxon>Vertebrata</taxon>
        <taxon>Euteleostomi</taxon>
        <taxon>Actinopterygii</taxon>
        <taxon>Neopterygii</taxon>
        <taxon>Teleostei</taxon>
        <taxon>Anguilliformes</taxon>
        <taxon>Anguillidae</taxon>
        <taxon>Anguilla</taxon>
    </lineage>
</organism>